<comment type="caution">
    <text evidence="2">The sequence shown here is derived from an EMBL/GenBank/DDBJ whole genome shotgun (WGS) entry which is preliminary data.</text>
</comment>
<name>A0ABU7KP15_9ACTN</name>
<dbReference type="InterPro" id="IPR045633">
    <property type="entry name" value="DUF6414"/>
</dbReference>
<feature type="region of interest" description="Disordered" evidence="1">
    <location>
        <begin position="1"/>
        <end position="23"/>
    </location>
</feature>
<organism evidence="2 3">
    <name type="scientific">Nocardiopsis tropica</name>
    <dbReference type="NCBI Taxonomy" id="109330"/>
    <lineage>
        <taxon>Bacteria</taxon>
        <taxon>Bacillati</taxon>
        <taxon>Actinomycetota</taxon>
        <taxon>Actinomycetes</taxon>
        <taxon>Streptosporangiales</taxon>
        <taxon>Nocardiopsidaceae</taxon>
        <taxon>Nocardiopsis</taxon>
    </lineage>
</organism>
<evidence type="ECO:0008006" key="4">
    <source>
        <dbReference type="Google" id="ProtNLM"/>
    </source>
</evidence>
<proteinExistence type="predicted"/>
<dbReference type="Proteomes" id="UP001348641">
    <property type="component" value="Unassembled WGS sequence"/>
</dbReference>
<evidence type="ECO:0000256" key="1">
    <source>
        <dbReference type="SAM" id="MobiDB-lite"/>
    </source>
</evidence>
<reference evidence="2 3" key="1">
    <citation type="submission" date="2023-07" db="EMBL/GenBank/DDBJ databases">
        <authorList>
            <person name="Girao M."/>
            <person name="Carvalho M.F."/>
        </authorList>
    </citation>
    <scope>NUCLEOTIDE SEQUENCE [LARGE SCALE GENOMIC DNA]</scope>
    <source>
        <strain evidence="2 3">66/93</strain>
    </source>
</reference>
<evidence type="ECO:0000313" key="3">
    <source>
        <dbReference type="Proteomes" id="UP001348641"/>
    </source>
</evidence>
<dbReference type="EMBL" id="JAUUCC010000023">
    <property type="protein sequence ID" value="MEE2051040.1"/>
    <property type="molecule type" value="Genomic_DNA"/>
</dbReference>
<accession>A0ABU7KP15</accession>
<protein>
    <recommendedName>
        <fullName evidence="4">Peptidylprolyl isomerase</fullName>
    </recommendedName>
</protein>
<dbReference type="Pfam" id="PF19952">
    <property type="entry name" value="DUF6414"/>
    <property type="match status" value="1"/>
</dbReference>
<dbReference type="RefSeq" id="WP_330158206.1">
    <property type="nucleotide sequence ID" value="NZ_BAAAJA010000032.1"/>
</dbReference>
<feature type="compositionally biased region" description="Low complexity" evidence="1">
    <location>
        <begin position="10"/>
        <end position="21"/>
    </location>
</feature>
<sequence length="305" mass="33871">MTSEMIATRGTNTQTTQGQEQGDVKASVELGFSGIGKANFGGGMGGSNATGEESLAERSTTRNFLYSQSYYLSAVRNELKKRNLVRYVTSKTDAKKVNPGDFVEYTAYFTPNQINALLDIATPELIAEITRYIFRMKINATDFNAFENPEEMRQFALNIETKAQAAAELSSTVAKVIRTDFRANHTREFYGQVGEEEEEVTAITICDNEHFIVQDEDRMLDGHFTVLGKVTSAVEEDVPILARNKLLNRVHPEVIDSFFDELKVKASDSNKSKLAEDFVNDAVDVALDSRISGDSFRVIPIAVFA</sequence>
<gene>
    <name evidence="2" type="ORF">Q8A49_11105</name>
</gene>
<evidence type="ECO:0000313" key="2">
    <source>
        <dbReference type="EMBL" id="MEE2051040.1"/>
    </source>
</evidence>